<dbReference type="Proteomes" id="UP001303473">
    <property type="component" value="Unassembled WGS sequence"/>
</dbReference>
<evidence type="ECO:0000313" key="1">
    <source>
        <dbReference type="EMBL" id="KAK3935095.1"/>
    </source>
</evidence>
<evidence type="ECO:0008006" key="3">
    <source>
        <dbReference type="Google" id="ProtNLM"/>
    </source>
</evidence>
<dbReference type="InterPro" id="IPR053137">
    <property type="entry name" value="NLR-like"/>
</dbReference>
<proteinExistence type="predicted"/>
<dbReference type="Gene3D" id="1.25.40.10">
    <property type="entry name" value="Tetratricopeptide repeat domain"/>
    <property type="match status" value="2"/>
</dbReference>
<reference evidence="2" key="1">
    <citation type="journal article" date="2023" name="Mol. Phylogenet. Evol.">
        <title>Genome-scale phylogeny and comparative genomics of the fungal order Sordariales.</title>
        <authorList>
            <person name="Hensen N."/>
            <person name="Bonometti L."/>
            <person name="Westerberg I."/>
            <person name="Brannstrom I.O."/>
            <person name="Guillou S."/>
            <person name="Cros-Aarteil S."/>
            <person name="Calhoun S."/>
            <person name="Haridas S."/>
            <person name="Kuo A."/>
            <person name="Mondo S."/>
            <person name="Pangilinan J."/>
            <person name="Riley R."/>
            <person name="LaButti K."/>
            <person name="Andreopoulos B."/>
            <person name="Lipzen A."/>
            <person name="Chen C."/>
            <person name="Yan M."/>
            <person name="Daum C."/>
            <person name="Ng V."/>
            <person name="Clum A."/>
            <person name="Steindorff A."/>
            <person name="Ohm R.A."/>
            <person name="Martin F."/>
            <person name="Silar P."/>
            <person name="Natvig D.O."/>
            <person name="Lalanne C."/>
            <person name="Gautier V."/>
            <person name="Ament-Velasquez S.L."/>
            <person name="Kruys A."/>
            <person name="Hutchinson M.I."/>
            <person name="Powell A.J."/>
            <person name="Barry K."/>
            <person name="Miller A.N."/>
            <person name="Grigoriev I.V."/>
            <person name="Debuchy R."/>
            <person name="Gladieux P."/>
            <person name="Hiltunen Thoren M."/>
            <person name="Johannesson H."/>
        </authorList>
    </citation>
    <scope>NUCLEOTIDE SEQUENCE [LARGE SCALE GENOMIC DNA]</scope>
    <source>
        <strain evidence="2">CBS 340.73</strain>
    </source>
</reference>
<protein>
    <recommendedName>
        <fullName evidence="3">NB-ARC domain-containing protein</fullName>
    </recommendedName>
</protein>
<dbReference type="PANTHER" id="PTHR46082">
    <property type="entry name" value="ATP/GTP-BINDING PROTEIN-RELATED"/>
    <property type="match status" value="1"/>
</dbReference>
<sequence length="1097" mass="124848">MSDSFNSLGAGSLLRDLQAALSALENLNTSGAEPEVTSVVEQIGDLVDIVRSFDDLATKERRHPSVHQKFRSANGLLHLQSVLDSTSAIIDECTLFIRPLQSSLEAIAQERDGARYVTAESRLENQAWYNETCQALTLLAEVLRALFTAVYLLHYQHDSSDNAQSLEARSSTSTQLHFQIGLVEQKLHFNGRHDTIAVRNAVRAARAVTVHIPPVPNQHFVIARPVKPYFTGREASLAKLEAAFRDPTRPTQQRFVIYGLGGSGKTELAFKFADGHRHKFWGVFFVDGSSQKNASSTYAEIATLGGVEPNEKAAKNWLITRALPWLLIIDNVDDDEINVDELLPQGTKGCILITTRNPAHVIYGNVGDRYLELLPMEPDEAETLIIKAAEEPRPWAKLVVDSARSICHALGFLPLALDQAAKAIRHGICEWPEYLDFFDRQIQRIRRTLHGRGRSNSGERRRIDDEDNSMNVFSTYEILYESLVSSPKEKYQDAVELLHVFSYFHFQNIRLDTLTRSAINPLKEEAQQREDARQEKELHKKLAKPPRTPWIMFFRELRAEVSWRLATPAPMPGVLRNRDRLGPSDLEGEVQVRLRHALGVLIERSLVMRQDRATGRYSMHRLVHKWVRERPEMSTSRQALWCQVSMTTLASSIRRPPHGGTKGESHARRELLPHIRHVRECQAVIERRLEENVARARPIWPVKKSYGRLQVEQDVRFSRVYAESGHFADARELQERAAEFVSKRLGPDHPVAIQLSLLLTMTLWEMSEIDKATQRVRQARRLCVSTWGEDHPLTLDVTDALGSALYLKGRWAEASTLHAGNVEKMKSLYGEKHEKTLKSIRNLARLHFRYMDYEKATELYRVAWEGMKETLGETHLETLISLEDLAMSYLRYEDEDADPHRERHLAQSHESMMFVYEQRKKLLGEEQHYTLLAILYLARLKSSGMGRHAEAETMIREGLKVAERNIGKTHIAVLMAKTIHAEVLTKLGRFAEAESTFYMLVDKAWYSQLADEDGDHPDRLSNLWLLARCLEEQGKLGQALKICEELLAGLARIGGNGFGMRHKILSRVQEKTGRLREMVREAGRLECSGGATDNLYP</sequence>
<dbReference type="InterPro" id="IPR027417">
    <property type="entry name" value="P-loop_NTPase"/>
</dbReference>
<dbReference type="Gene3D" id="3.40.50.300">
    <property type="entry name" value="P-loop containing nucleotide triphosphate hydrolases"/>
    <property type="match status" value="1"/>
</dbReference>
<dbReference type="Pfam" id="PF13424">
    <property type="entry name" value="TPR_12"/>
    <property type="match status" value="1"/>
</dbReference>
<dbReference type="SUPFAM" id="SSF48452">
    <property type="entry name" value="TPR-like"/>
    <property type="match status" value="2"/>
</dbReference>
<dbReference type="SUPFAM" id="SSF52540">
    <property type="entry name" value="P-loop containing nucleoside triphosphate hydrolases"/>
    <property type="match status" value="1"/>
</dbReference>
<dbReference type="AlphaFoldDB" id="A0AAN6MX32"/>
<dbReference type="Pfam" id="PF13374">
    <property type="entry name" value="TPR_10"/>
    <property type="match status" value="1"/>
</dbReference>
<name>A0AAN6MX32_9PEZI</name>
<organism evidence="1 2">
    <name type="scientific">Diplogelasinospora grovesii</name>
    <dbReference type="NCBI Taxonomy" id="303347"/>
    <lineage>
        <taxon>Eukaryota</taxon>
        <taxon>Fungi</taxon>
        <taxon>Dikarya</taxon>
        <taxon>Ascomycota</taxon>
        <taxon>Pezizomycotina</taxon>
        <taxon>Sordariomycetes</taxon>
        <taxon>Sordariomycetidae</taxon>
        <taxon>Sordariales</taxon>
        <taxon>Diplogelasinosporaceae</taxon>
        <taxon>Diplogelasinospora</taxon>
    </lineage>
</organism>
<dbReference type="InterPro" id="IPR011990">
    <property type="entry name" value="TPR-like_helical_dom_sf"/>
</dbReference>
<comment type="caution">
    <text evidence="1">The sequence shown here is derived from an EMBL/GenBank/DDBJ whole genome shotgun (WGS) entry which is preliminary data.</text>
</comment>
<dbReference type="EMBL" id="MU853942">
    <property type="protein sequence ID" value="KAK3935095.1"/>
    <property type="molecule type" value="Genomic_DNA"/>
</dbReference>
<dbReference type="PANTHER" id="PTHR46082:SF6">
    <property type="entry name" value="AAA+ ATPASE DOMAIN-CONTAINING PROTEIN-RELATED"/>
    <property type="match status" value="1"/>
</dbReference>
<gene>
    <name evidence="1" type="ORF">QBC46DRAFT_272503</name>
</gene>
<evidence type="ECO:0000313" key="2">
    <source>
        <dbReference type="Proteomes" id="UP001303473"/>
    </source>
</evidence>
<keyword evidence="2" id="KW-1185">Reference proteome</keyword>
<accession>A0AAN6MX32</accession>